<accession>A0A084H0C6</accession>
<evidence type="ECO:0000256" key="2">
    <source>
        <dbReference type="ARBA" id="ARBA00004733"/>
    </source>
</evidence>
<evidence type="ECO:0000256" key="9">
    <source>
        <dbReference type="HAMAP-Rule" id="MF_00131"/>
    </source>
</evidence>
<dbReference type="Pfam" id="PF00290">
    <property type="entry name" value="Trp_syntA"/>
    <property type="match status" value="1"/>
</dbReference>
<dbReference type="CDD" id="cd04724">
    <property type="entry name" value="Tryptophan_synthase_alpha"/>
    <property type="match status" value="1"/>
</dbReference>
<proteinExistence type="inferred from homology"/>
<dbReference type="EC" id="4.2.1.20" evidence="9"/>
<feature type="active site" description="Proton acceptor" evidence="9">
    <location>
        <position position="46"/>
    </location>
</feature>
<comment type="similarity">
    <text evidence="9 10">Belongs to the TrpA family.</text>
</comment>
<evidence type="ECO:0000256" key="1">
    <source>
        <dbReference type="ARBA" id="ARBA00003365"/>
    </source>
</evidence>
<dbReference type="InterPro" id="IPR013785">
    <property type="entry name" value="Aldolase_TIM"/>
</dbReference>
<keyword evidence="7 9" id="KW-0456">Lyase</keyword>
<reference evidence="11 12" key="1">
    <citation type="journal article" date="2005" name="Int. J. Syst. Evol. Microbiol.">
        <title>Bacillus cibi sp. nov., isolated from jeotgal, a traditional Korean fermented seafood.</title>
        <authorList>
            <person name="Yoon J.H."/>
            <person name="Lee C.H."/>
            <person name="Oh T.K."/>
        </authorList>
    </citation>
    <scope>NUCLEOTIDE SEQUENCE [LARGE SCALE GENOMIC DNA]</scope>
    <source>
        <strain evidence="11 12">DSM 16189</strain>
    </source>
</reference>
<dbReference type="PANTHER" id="PTHR43406">
    <property type="entry name" value="TRYPTOPHAN SYNTHASE, ALPHA CHAIN"/>
    <property type="match status" value="1"/>
</dbReference>
<dbReference type="Gene3D" id="3.20.20.70">
    <property type="entry name" value="Aldolase class I"/>
    <property type="match status" value="1"/>
</dbReference>
<evidence type="ECO:0000313" key="12">
    <source>
        <dbReference type="Proteomes" id="UP000028549"/>
    </source>
</evidence>
<sequence length="273" mass="29603">MKTHLQNLLSQNKKLFVPFITAGDPNGEATVGLALALQKAGASAIELGIPYSDPLADGPVIQRASQRSLAEGMNIVKAMELVPVMRENGLTIPIILFTYYNPVLQLGKESFFALAEKNTIDGLLIPDLPFEESGDLRDSCRQHGVTFISMVAPTSSGRLKKIVSSAEGFLYCVSSLGVTGSRKSFDKRIFDFLEEVKQEADVPVLVGFGVSTRQHVEELTKTCDGVVVGSALIEEVERLSQKLKDPDARIAAFEEFQKKAASFVLPAEVEIGS</sequence>
<comment type="caution">
    <text evidence="11">The sequence shown here is derived from an EMBL/GenBank/DDBJ whole genome shotgun (WGS) entry which is preliminary data.</text>
</comment>
<keyword evidence="6 9" id="KW-0057">Aromatic amino acid biosynthesis</keyword>
<dbReference type="SUPFAM" id="SSF51366">
    <property type="entry name" value="Ribulose-phoshate binding barrel"/>
    <property type="match status" value="1"/>
</dbReference>
<evidence type="ECO:0000256" key="4">
    <source>
        <dbReference type="ARBA" id="ARBA00022605"/>
    </source>
</evidence>
<dbReference type="HAMAP" id="MF_00131">
    <property type="entry name" value="Trp_synth_alpha"/>
    <property type="match status" value="1"/>
</dbReference>
<organism evidence="11 12">
    <name type="scientific">Metabacillus indicus</name>
    <name type="common">Bacillus indicus</name>
    <dbReference type="NCBI Taxonomy" id="246786"/>
    <lineage>
        <taxon>Bacteria</taxon>
        <taxon>Bacillati</taxon>
        <taxon>Bacillota</taxon>
        <taxon>Bacilli</taxon>
        <taxon>Bacillales</taxon>
        <taxon>Bacillaceae</taxon>
        <taxon>Metabacillus</taxon>
    </lineage>
</organism>
<dbReference type="OrthoDB" id="9804578at2"/>
<protein>
    <recommendedName>
        <fullName evidence="9">Tryptophan synthase alpha chain</fullName>
        <ecNumber evidence="9">4.2.1.20</ecNumber>
    </recommendedName>
</protein>
<comment type="catalytic activity">
    <reaction evidence="8 9">
        <text>(1S,2R)-1-C-(indol-3-yl)glycerol 3-phosphate + L-serine = D-glyceraldehyde 3-phosphate + L-tryptophan + H2O</text>
        <dbReference type="Rhea" id="RHEA:10532"/>
        <dbReference type="ChEBI" id="CHEBI:15377"/>
        <dbReference type="ChEBI" id="CHEBI:33384"/>
        <dbReference type="ChEBI" id="CHEBI:57912"/>
        <dbReference type="ChEBI" id="CHEBI:58866"/>
        <dbReference type="ChEBI" id="CHEBI:59776"/>
        <dbReference type="EC" id="4.2.1.20"/>
    </reaction>
</comment>
<evidence type="ECO:0000313" key="11">
    <source>
        <dbReference type="EMBL" id="KEZ53038.1"/>
    </source>
</evidence>
<evidence type="ECO:0000256" key="6">
    <source>
        <dbReference type="ARBA" id="ARBA00023141"/>
    </source>
</evidence>
<dbReference type="InterPro" id="IPR018204">
    <property type="entry name" value="Trp_synthase_alpha_AS"/>
</dbReference>
<keyword evidence="5 9" id="KW-0822">Tryptophan biosynthesis</keyword>
<keyword evidence="12" id="KW-1185">Reference proteome</keyword>
<name>A0A084H0C6_METID</name>
<dbReference type="GO" id="GO:0005829">
    <property type="term" value="C:cytosol"/>
    <property type="evidence" value="ECO:0007669"/>
    <property type="project" value="TreeGrafter"/>
</dbReference>
<gene>
    <name evidence="9" type="primary">trpA</name>
    <name evidence="11" type="ORF">GS18_0209515</name>
</gene>
<evidence type="ECO:0000256" key="5">
    <source>
        <dbReference type="ARBA" id="ARBA00022822"/>
    </source>
</evidence>
<dbReference type="InterPro" id="IPR011060">
    <property type="entry name" value="RibuloseP-bd_barrel"/>
</dbReference>
<dbReference type="RefSeq" id="WP_029566051.1">
    <property type="nucleotide sequence ID" value="NZ_CP176757.1"/>
</dbReference>
<keyword evidence="4 9" id="KW-0028">Amino-acid biosynthesis</keyword>
<dbReference type="FunFam" id="3.20.20.70:FF:000037">
    <property type="entry name" value="Tryptophan synthase alpha chain"/>
    <property type="match status" value="1"/>
</dbReference>
<dbReference type="PROSITE" id="PS00167">
    <property type="entry name" value="TRP_SYNTHASE_ALPHA"/>
    <property type="match status" value="1"/>
</dbReference>
<evidence type="ECO:0000256" key="7">
    <source>
        <dbReference type="ARBA" id="ARBA00023239"/>
    </source>
</evidence>
<evidence type="ECO:0000256" key="3">
    <source>
        <dbReference type="ARBA" id="ARBA00011270"/>
    </source>
</evidence>
<evidence type="ECO:0000256" key="8">
    <source>
        <dbReference type="ARBA" id="ARBA00049047"/>
    </source>
</evidence>
<dbReference type="GO" id="GO:0004834">
    <property type="term" value="F:tryptophan synthase activity"/>
    <property type="evidence" value="ECO:0007669"/>
    <property type="project" value="UniProtKB-UniRule"/>
</dbReference>
<dbReference type="UniPathway" id="UPA00035">
    <property type="reaction ID" value="UER00044"/>
</dbReference>
<dbReference type="Proteomes" id="UP000028549">
    <property type="component" value="Unassembled WGS sequence"/>
</dbReference>
<dbReference type="STRING" id="246786.GS18_0209515"/>
<dbReference type="PANTHER" id="PTHR43406:SF1">
    <property type="entry name" value="TRYPTOPHAN SYNTHASE ALPHA CHAIN, CHLOROPLASTIC"/>
    <property type="match status" value="1"/>
</dbReference>
<dbReference type="NCBIfam" id="TIGR00262">
    <property type="entry name" value="trpA"/>
    <property type="match status" value="1"/>
</dbReference>
<dbReference type="EMBL" id="JNVC02000004">
    <property type="protein sequence ID" value="KEZ53038.1"/>
    <property type="molecule type" value="Genomic_DNA"/>
</dbReference>
<evidence type="ECO:0000256" key="10">
    <source>
        <dbReference type="RuleBase" id="RU003662"/>
    </source>
</evidence>
<dbReference type="AlphaFoldDB" id="A0A084H0C6"/>
<comment type="subunit">
    <text evidence="3 9">Tetramer of two alpha and two beta chains.</text>
</comment>
<comment type="pathway">
    <text evidence="2 9">Amino-acid biosynthesis; L-tryptophan biosynthesis; L-tryptophan from chorismate: step 5/5.</text>
</comment>
<comment type="function">
    <text evidence="1 9">The alpha subunit is responsible for the aldol cleavage of indoleglycerol phosphate to indole and glyceraldehyde 3-phosphate.</text>
</comment>
<feature type="active site" description="Proton acceptor" evidence="9">
    <location>
        <position position="57"/>
    </location>
</feature>
<dbReference type="InterPro" id="IPR002028">
    <property type="entry name" value="Trp_synthase_suA"/>
</dbReference>